<dbReference type="Gene3D" id="1.10.510.10">
    <property type="entry name" value="Transferase(Phosphotransferase) domain 1"/>
    <property type="match status" value="1"/>
</dbReference>
<reference evidence="25" key="2">
    <citation type="submission" date="2025-09" db="UniProtKB">
        <authorList>
            <consortium name="Ensembl"/>
        </authorList>
    </citation>
    <scope>IDENTIFICATION</scope>
</reference>
<dbReference type="InterPro" id="IPR001660">
    <property type="entry name" value="SAM"/>
</dbReference>
<dbReference type="FunFam" id="3.30.200.20:FF:000143">
    <property type="entry name" value="Ephrin type-B receptor 6"/>
    <property type="match status" value="1"/>
</dbReference>
<evidence type="ECO:0000256" key="5">
    <source>
        <dbReference type="ARBA" id="ARBA00022729"/>
    </source>
</evidence>
<dbReference type="Pfam" id="PF01404">
    <property type="entry name" value="Ephrin_lbd"/>
    <property type="match status" value="1"/>
</dbReference>
<dbReference type="PROSITE" id="PS00109">
    <property type="entry name" value="PROTEIN_KINASE_TYR"/>
    <property type="match status" value="1"/>
</dbReference>
<dbReference type="InterPro" id="IPR001426">
    <property type="entry name" value="Tyr_kinase_rcpt_V_CS"/>
</dbReference>
<reference evidence="25" key="1">
    <citation type="submission" date="2025-08" db="UniProtKB">
        <authorList>
            <consortium name="Ensembl"/>
        </authorList>
    </citation>
    <scope>IDENTIFICATION</scope>
</reference>
<dbReference type="Pfam" id="PF07714">
    <property type="entry name" value="PK_Tyr_Ser-Thr"/>
    <property type="match status" value="1"/>
</dbReference>
<feature type="region of interest" description="Disordered" evidence="18">
    <location>
        <begin position="840"/>
        <end position="860"/>
    </location>
</feature>
<comment type="subcellular location">
    <subcellularLocation>
        <location evidence="1">Membrane</location>
        <topology evidence="1">Single-pass type I membrane protein</topology>
    </subcellularLocation>
</comment>
<evidence type="ECO:0000256" key="12">
    <source>
        <dbReference type="ARBA" id="ARBA00023137"/>
    </source>
</evidence>
<sequence length="922" mass="103162">SLSLSLSLSLFLSVTWSAYISLLIYPSWDEVSVLDDKGRLMRTFEVCNVNQNPSLQDNWLATPFLYRQSAPRIFVTLRFSVRDCASLRSPSPTCRETLTLFYKQADSQRELERTWVIDTIAADKSFSRVEPSLPHQYKSENARRINIKTRSFAPLTRKGFVLAIVDSGACVSLMGVSIFYRRCPATSRFLAFYPATPSGAEPTSLVPVTGTCVPHSQSQGGTAPRMHCNTEGEWLVPVGGCTCDAGYEPNHNGSACLACSIGSYKPVAGSVLCTECPANSRTSSEGSKLCECRSGYYRAPTDANTTACTSPPSAPASLSWEYESSEGGVSLRWRPPANMGGRSEVWYGVVCRICPSATNTPPSMCSWCGDTVTFSPSQTGLKQTRVTLKNLLTRVTYLIQVQAINEVSALSPFPHQFASINFTTSQSVPSEVPMLHQLNRVHDSITLSWPQPDRPNGDMLEYQLRYYDKDSAMSVFSETNTVTVGGLIPGSIYAFQIRARNERGYGPYSHTIYFSTLAMEEQSKQIQNRLPLMIGSIMGGAAFLLVVTAIIIVFVFRRYDVVIYSGGVKYYVDPSTYEDPSEAVKEFAREIDPAHLKIEEVIGAAQFGEVSRGRYRPLGRREVLVAVKTLRWGVTDREKNVFLSEAGVLGQFDHPNVLKLEGVITRTPPERIITEFMENGPLDAFLRENEDQFSVLQLVGMLRGVGAGMRYLSERNFVHRDLAARNILVNSNLVCKVSDFGLSLRWTAPEAFQHRKFSSASDVWSFGILMWEVMSYGERPYWDMSNQEVMVEQYRLPAPNGCPPALHSLMLQCWQADRQDRPGFDSLLSSLDRLIRHPASLKAEHSRPTQPLLSPTPTDLSTVTTVGDWLTALKMDRYKDAFERAQYHSLERVSMLTMEYVKIHFSHEFVQHIHTSQKNRAE</sequence>
<evidence type="ECO:0000256" key="2">
    <source>
        <dbReference type="ARBA" id="ARBA00011902"/>
    </source>
</evidence>
<feature type="domain" description="Eph LBD" evidence="24">
    <location>
        <begin position="1"/>
        <end position="188"/>
    </location>
</feature>
<feature type="domain" description="Protein kinase" evidence="21">
    <location>
        <begin position="596"/>
        <end position="840"/>
    </location>
</feature>
<feature type="disulfide bond" evidence="17">
    <location>
        <begin position="84"/>
        <end position="94"/>
    </location>
</feature>
<dbReference type="Gene3D" id="2.60.120.260">
    <property type="entry name" value="Galactose-binding domain-like"/>
    <property type="match status" value="1"/>
</dbReference>
<keyword evidence="3" id="KW-0808">Transferase</keyword>
<dbReference type="GO" id="GO:0005524">
    <property type="term" value="F:ATP binding"/>
    <property type="evidence" value="ECO:0007669"/>
    <property type="project" value="UniProtKB-KW"/>
</dbReference>
<dbReference type="InterPro" id="IPR011009">
    <property type="entry name" value="Kinase-like_dom_sf"/>
</dbReference>
<keyword evidence="9 16" id="KW-0067">ATP-binding</keyword>
<dbReference type="FunFam" id="2.60.40.10:FF:000059">
    <property type="entry name" value="Ephrin type-A receptor 6"/>
    <property type="match status" value="1"/>
</dbReference>
<feature type="domain" description="SAM" evidence="22">
    <location>
        <begin position="861"/>
        <end position="905"/>
    </location>
</feature>
<feature type="binding site" evidence="16">
    <location>
        <position position="628"/>
    </location>
    <ligand>
        <name>ATP</name>
        <dbReference type="ChEBI" id="CHEBI:30616"/>
    </ligand>
</feature>
<dbReference type="Gene3D" id="2.10.50.10">
    <property type="entry name" value="Tumor Necrosis Factor Receptor, subunit A, domain 2"/>
    <property type="match status" value="1"/>
</dbReference>
<feature type="signal peptide" evidence="20">
    <location>
        <begin position="1"/>
        <end position="17"/>
    </location>
</feature>
<dbReference type="SUPFAM" id="SSF49265">
    <property type="entry name" value="Fibronectin type III"/>
    <property type="match status" value="1"/>
</dbReference>
<dbReference type="SUPFAM" id="SSF47769">
    <property type="entry name" value="SAM/Pointed domain"/>
    <property type="match status" value="1"/>
</dbReference>
<keyword evidence="4 19" id="KW-0812">Transmembrane</keyword>
<dbReference type="InterPro" id="IPR000719">
    <property type="entry name" value="Prot_kinase_dom"/>
</dbReference>
<keyword evidence="17" id="KW-1015">Disulfide bond</keyword>
<feature type="transmembrane region" description="Helical" evidence="19">
    <location>
        <begin position="532"/>
        <end position="556"/>
    </location>
</feature>
<dbReference type="InterPro" id="IPR011641">
    <property type="entry name" value="Tyr-kin_ephrin_A/B_rcpt-like"/>
</dbReference>
<dbReference type="GO" id="GO:0005886">
    <property type="term" value="C:plasma membrane"/>
    <property type="evidence" value="ECO:0007669"/>
    <property type="project" value="InterPro"/>
</dbReference>
<dbReference type="FunFam" id="2.10.50.10:FF:000001">
    <property type="entry name" value="Ephrin type-A receptor 5"/>
    <property type="match status" value="1"/>
</dbReference>
<evidence type="ECO:0000256" key="8">
    <source>
        <dbReference type="ARBA" id="ARBA00022777"/>
    </source>
</evidence>
<dbReference type="SUPFAM" id="SSF49785">
    <property type="entry name" value="Galactose-binding domain-like"/>
    <property type="match status" value="1"/>
</dbReference>
<keyword evidence="10 19" id="KW-1133">Transmembrane helix</keyword>
<evidence type="ECO:0000256" key="18">
    <source>
        <dbReference type="SAM" id="MobiDB-lite"/>
    </source>
</evidence>
<evidence type="ECO:0000256" key="14">
    <source>
        <dbReference type="ARBA" id="ARBA00023180"/>
    </source>
</evidence>
<dbReference type="Ensembl" id="ENSSRHT00000026452.1">
    <property type="protein sequence ID" value="ENSSRHP00000025683.1"/>
    <property type="gene ID" value="ENSSRHG00000013466.1"/>
</dbReference>
<keyword evidence="11 19" id="KW-0472">Membrane</keyword>
<dbReference type="PANTHER" id="PTHR46877:SF15">
    <property type="entry name" value="EPHRIN TYPE-B RECEPTOR 6"/>
    <property type="match status" value="1"/>
</dbReference>
<dbReference type="EC" id="2.7.10.1" evidence="2"/>
<dbReference type="PROSITE" id="PS50853">
    <property type="entry name" value="FN3"/>
    <property type="match status" value="2"/>
</dbReference>
<dbReference type="SUPFAM" id="SSF56112">
    <property type="entry name" value="Protein kinase-like (PK-like)"/>
    <property type="match status" value="1"/>
</dbReference>
<protein>
    <recommendedName>
        <fullName evidence="2">receptor protein-tyrosine kinase</fullName>
        <ecNumber evidence="2">2.7.10.1</ecNumber>
    </recommendedName>
</protein>
<dbReference type="SMART" id="SM00219">
    <property type="entry name" value="TyrKc"/>
    <property type="match status" value="1"/>
</dbReference>
<evidence type="ECO:0000256" key="11">
    <source>
        <dbReference type="ARBA" id="ARBA00023136"/>
    </source>
</evidence>
<keyword evidence="14" id="KW-0325">Glycoprotein</keyword>
<dbReference type="SMART" id="SM01411">
    <property type="entry name" value="Ephrin_rec_like"/>
    <property type="match status" value="1"/>
</dbReference>
<keyword evidence="13" id="KW-0675">Receptor</keyword>
<evidence type="ECO:0000313" key="26">
    <source>
        <dbReference type="Proteomes" id="UP000472270"/>
    </source>
</evidence>
<evidence type="ECO:0000259" key="22">
    <source>
        <dbReference type="PROSITE" id="PS50105"/>
    </source>
</evidence>
<evidence type="ECO:0000256" key="9">
    <source>
        <dbReference type="ARBA" id="ARBA00022840"/>
    </source>
</evidence>
<keyword evidence="5 20" id="KW-0732">Signal</keyword>
<dbReference type="Gene3D" id="2.60.40.1770">
    <property type="entry name" value="ephrin a2 ectodomain"/>
    <property type="match status" value="1"/>
</dbReference>
<dbReference type="GO" id="GO:0005005">
    <property type="term" value="F:transmembrane-ephrin receptor activity"/>
    <property type="evidence" value="ECO:0007669"/>
    <property type="project" value="TreeGrafter"/>
</dbReference>
<evidence type="ECO:0000256" key="13">
    <source>
        <dbReference type="ARBA" id="ARBA00023170"/>
    </source>
</evidence>
<evidence type="ECO:0000256" key="6">
    <source>
        <dbReference type="ARBA" id="ARBA00022737"/>
    </source>
</evidence>
<dbReference type="SMART" id="SM00060">
    <property type="entry name" value="FN3"/>
    <property type="match status" value="2"/>
</dbReference>
<dbReference type="InterPro" id="IPR020635">
    <property type="entry name" value="Tyr_kinase_cat_dom"/>
</dbReference>
<evidence type="ECO:0000256" key="15">
    <source>
        <dbReference type="PIRSR" id="PIRSR000666-1"/>
    </source>
</evidence>
<evidence type="ECO:0000313" key="25">
    <source>
        <dbReference type="Ensembl" id="ENSSRHP00000025683.1"/>
    </source>
</evidence>
<dbReference type="InterPro" id="IPR016257">
    <property type="entry name" value="Tyr_kinase_ephrin_rcpt"/>
</dbReference>
<evidence type="ECO:0000259" key="24">
    <source>
        <dbReference type="PROSITE" id="PS51550"/>
    </source>
</evidence>
<dbReference type="Pfam" id="PF14575">
    <property type="entry name" value="EphA2_TM"/>
    <property type="match status" value="1"/>
</dbReference>
<dbReference type="PIRSF" id="PIRSF000666">
    <property type="entry name" value="TyrPK_ephrin_receptor"/>
    <property type="match status" value="1"/>
</dbReference>
<accession>A0A673HHG5</accession>
<dbReference type="InterPro" id="IPR001090">
    <property type="entry name" value="Ephrin_rcpt_lig-bd_dom"/>
</dbReference>
<feature type="domain" description="Fibronectin type-III" evidence="23">
    <location>
        <begin position="314"/>
        <end position="427"/>
    </location>
</feature>
<dbReference type="PROSITE" id="PS50105">
    <property type="entry name" value="SAM_DOMAIN"/>
    <property type="match status" value="1"/>
</dbReference>
<dbReference type="PRINTS" id="PR00014">
    <property type="entry name" value="FNTYPEIII"/>
</dbReference>
<dbReference type="PROSITE" id="PS50011">
    <property type="entry name" value="PROTEIN_KINASE_DOM"/>
    <property type="match status" value="1"/>
</dbReference>
<dbReference type="Gene3D" id="1.10.150.50">
    <property type="entry name" value="Transcription Factor, Ets-1"/>
    <property type="match status" value="1"/>
</dbReference>
<evidence type="ECO:0000256" key="3">
    <source>
        <dbReference type="ARBA" id="ARBA00022679"/>
    </source>
</evidence>
<dbReference type="Pfam" id="PF00041">
    <property type="entry name" value="fn3"/>
    <property type="match status" value="2"/>
</dbReference>
<dbReference type="Proteomes" id="UP000472270">
    <property type="component" value="Unassembled WGS sequence"/>
</dbReference>
<evidence type="ECO:0000256" key="10">
    <source>
        <dbReference type="ARBA" id="ARBA00022989"/>
    </source>
</evidence>
<dbReference type="InterPro" id="IPR027936">
    <property type="entry name" value="Eph_TM"/>
</dbReference>
<evidence type="ECO:0000259" key="21">
    <source>
        <dbReference type="PROSITE" id="PS50011"/>
    </source>
</evidence>
<keyword evidence="12" id="KW-0829">Tyrosine-protein kinase</keyword>
<dbReference type="InterPro" id="IPR003961">
    <property type="entry name" value="FN3_dom"/>
</dbReference>
<feature type="disulfide bond" evidence="17">
    <location>
        <begin position="47"/>
        <end position="170"/>
    </location>
</feature>
<keyword evidence="26" id="KW-1185">Reference proteome</keyword>
<dbReference type="Pfam" id="PF00536">
    <property type="entry name" value="SAM_1"/>
    <property type="match status" value="1"/>
</dbReference>
<feature type="active site" description="Proton acceptor" evidence="15">
    <location>
        <position position="721"/>
    </location>
</feature>
<dbReference type="Pfam" id="PF07699">
    <property type="entry name" value="Ephrin_rec_like"/>
    <property type="match status" value="1"/>
</dbReference>
<dbReference type="InterPro" id="IPR013761">
    <property type="entry name" value="SAM/pointed_sf"/>
</dbReference>
<dbReference type="FunFam" id="2.60.40.1770:FF:000002">
    <property type="entry name" value="ephrin type-A receptor 2"/>
    <property type="match status" value="1"/>
</dbReference>
<dbReference type="InterPro" id="IPR009030">
    <property type="entry name" value="Growth_fac_rcpt_cys_sf"/>
</dbReference>
<dbReference type="PANTHER" id="PTHR46877">
    <property type="entry name" value="EPH RECEPTOR A5"/>
    <property type="match status" value="1"/>
</dbReference>
<feature type="chain" id="PRO_5025580031" description="receptor protein-tyrosine kinase" evidence="20">
    <location>
        <begin position="18"/>
        <end position="922"/>
    </location>
</feature>
<dbReference type="GO" id="GO:0030425">
    <property type="term" value="C:dendrite"/>
    <property type="evidence" value="ECO:0007669"/>
    <property type="project" value="TreeGrafter"/>
</dbReference>
<keyword evidence="7 16" id="KW-0547">Nucleotide-binding</keyword>
<dbReference type="InterPro" id="IPR008266">
    <property type="entry name" value="Tyr_kinase_AS"/>
</dbReference>
<dbReference type="InterPro" id="IPR050449">
    <property type="entry name" value="Ephrin_rcpt_TKs"/>
</dbReference>
<dbReference type="InterPro" id="IPR036116">
    <property type="entry name" value="FN3_sf"/>
</dbReference>
<dbReference type="Gene3D" id="2.60.40.10">
    <property type="entry name" value="Immunoglobulins"/>
    <property type="match status" value="2"/>
</dbReference>
<evidence type="ECO:0000256" key="1">
    <source>
        <dbReference type="ARBA" id="ARBA00004479"/>
    </source>
</evidence>
<keyword evidence="6" id="KW-0677">Repeat</keyword>
<evidence type="ECO:0000256" key="20">
    <source>
        <dbReference type="SAM" id="SignalP"/>
    </source>
</evidence>
<dbReference type="CDD" id="cd00063">
    <property type="entry name" value="FN3"/>
    <property type="match status" value="2"/>
</dbReference>
<dbReference type="Gene3D" id="3.30.200.20">
    <property type="entry name" value="Phosphorylase Kinase, domain 1"/>
    <property type="match status" value="1"/>
</dbReference>
<proteinExistence type="predicted"/>
<evidence type="ECO:0000256" key="7">
    <source>
        <dbReference type="ARBA" id="ARBA00022741"/>
    </source>
</evidence>
<organism evidence="25 26">
    <name type="scientific">Sinocyclocheilus rhinocerous</name>
    <dbReference type="NCBI Taxonomy" id="307959"/>
    <lineage>
        <taxon>Eukaryota</taxon>
        <taxon>Metazoa</taxon>
        <taxon>Chordata</taxon>
        <taxon>Craniata</taxon>
        <taxon>Vertebrata</taxon>
        <taxon>Euteleostomi</taxon>
        <taxon>Actinopterygii</taxon>
        <taxon>Neopterygii</taxon>
        <taxon>Teleostei</taxon>
        <taxon>Ostariophysi</taxon>
        <taxon>Cypriniformes</taxon>
        <taxon>Cyprinidae</taxon>
        <taxon>Cyprininae</taxon>
        <taxon>Sinocyclocheilus</taxon>
    </lineage>
</organism>
<evidence type="ECO:0000256" key="4">
    <source>
        <dbReference type="ARBA" id="ARBA00022692"/>
    </source>
</evidence>
<dbReference type="PROSITE" id="PS00791">
    <property type="entry name" value="RECEPTOR_TYR_KIN_V_2"/>
    <property type="match status" value="1"/>
</dbReference>
<dbReference type="AlphaFoldDB" id="A0A673HHG5"/>
<dbReference type="PROSITE" id="PS51550">
    <property type="entry name" value="EPH_LBD"/>
    <property type="match status" value="1"/>
</dbReference>
<feature type="domain" description="Fibronectin type-III" evidence="23">
    <location>
        <begin position="428"/>
        <end position="519"/>
    </location>
</feature>
<evidence type="ECO:0000256" key="17">
    <source>
        <dbReference type="PIRSR" id="PIRSR000666-3"/>
    </source>
</evidence>
<dbReference type="InterPro" id="IPR013783">
    <property type="entry name" value="Ig-like_fold"/>
</dbReference>
<dbReference type="SUPFAM" id="SSF57184">
    <property type="entry name" value="Growth factor receptor domain"/>
    <property type="match status" value="1"/>
</dbReference>
<dbReference type="SMART" id="SM00615">
    <property type="entry name" value="EPH_lbd"/>
    <property type="match status" value="1"/>
</dbReference>
<evidence type="ECO:0000256" key="16">
    <source>
        <dbReference type="PIRSR" id="PIRSR000666-2"/>
    </source>
</evidence>
<dbReference type="InterPro" id="IPR008979">
    <property type="entry name" value="Galactose-bd-like_sf"/>
</dbReference>
<name>A0A673HHG5_9TELE</name>
<feature type="compositionally biased region" description="Polar residues" evidence="18">
    <location>
        <begin position="848"/>
        <end position="860"/>
    </location>
</feature>
<evidence type="ECO:0000259" key="23">
    <source>
        <dbReference type="PROSITE" id="PS50853"/>
    </source>
</evidence>
<dbReference type="GO" id="GO:0007411">
    <property type="term" value="P:axon guidance"/>
    <property type="evidence" value="ECO:0007669"/>
    <property type="project" value="TreeGrafter"/>
</dbReference>
<evidence type="ECO:0000256" key="19">
    <source>
        <dbReference type="SAM" id="Phobius"/>
    </source>
</evidence>
<dbReference type="PRINTS" id="PR00109">
    <property type="entry name" value="TYRKINASE"/>
</dbReference>
<dbReference type="Pfam" id="PF25599">
    <property type="entry name" value="Ephrin_CRD"/>
    <property type="match status" value="1"/>
</dbReference>
<keyword evidence="8" id="KW-0418">Kinase</keyword>
<dbReference type="InterPro" id="IPR001245">
    <property type="entry name" value="Ser-Thr/Tyr_kinase_cat_dom"/>
</dbReference>